<dbReference type="InParanoid" id="E8QYQ5"/>
<accession>E8QYQ5</accession>
<dbReference type="AlphaFoldDB" id="E8QYQ5"/>
<dbReference type="STRING" id="575540.Isop_0436"/>
<evidence type="ECO:0000256" key="7">
    <source>
        <dbReference type="SAM" id="MobiDB-lite"/>
    </source>
</evidence>
<keyword evidence="3 6" id="KW-0464">Manganese</keyword>
<dbReference type="InterPro" id="IPR022830">
    <property type="entry name" value="Indigdn_synthA-like"/>
</dbReference>
<feature type="active site" description="Nucleophile" evidence="6">
    <location>
        <position position="178"/>
    </location>
</feature>
<feature type="binding site" evidence="6">
    <location>
        <position position="104"/>
    </location>
    <ligand>
        <name>substrate</name>
    </ligand>
</feature>
<gene>
    <name evidence="6" type="primary">psuG</name>
    <name evidence="8" type="ordered locus">Isop_0436</name>
</gene>
<dbReference type="HAMAP" id="MF_01876">
    <property type="entry name" value="PsiMP_glycosidase"/>
    <property type="match status" value="1"/>
</dbReference>
<proteinExistence type="inferred from homology"/>
<dbReference type="GO" id="GO:0005737">
    <property type="term" value="C:cytoplasm"/>
    <property type="evidence" value="ECO:0007669"/>
    <property type="project" value="TreeGrafter"/>
</dbReference>
<dbReference type="EMBL" id="CP002353">
    <property type="protein sequence ID" value="ADV61031.1"/>
    <property type="molecule type" value="Genomic_DNA"/>
</dbReference>
<feature type="active site" description="Proton donor" evidence="6">
    <location>
        <position position="41"/>
    </location>
</feature>
<dbReference type="Gene3D" id="3.40.1790.10">
    <property type="entry name" value="Indigoidine synthase domain"/>
    <property type="match status" value="1"/>
</dbReference>
<name>E8QYQ5_ISOPI</name>
<evidence type="ECO:0000313" key="8">
    <source>
        <dbReference type="EMBL" id="ADV61031.1"/>
    </source>
</evidence>
<dbReference type="GO" id="GO:0046113">
    <property type="term" value="P:nucleobase catabolic process"/>
    <property type="evidence" value="ECO:0007669"/>
    <property type="project" value="UniProtKB-UniRule"/>
</dbReference>
<dbReference type="EC" id="4.2.1.70" evidence="6"/>
<evidence type="ECO:0000256" key="1">
    <source>
        <dbReference type="ARBA" id="ARBA00022723"/>
    </source>
</evidence>
<comment type="catalytic activity">
    <reaction evidence="6">
        <text>D-ribose 5-phosphate + uracil = psi-UMP + H2O</text>
        <dbReference type="Rhea" id="RHEA:18337"/>
        <dbReference type="ChEBI" id="CHEBI:15377"/>
        <dbReference type="ChEBI" id="CHEBI:17568"/>
        <dbReference type="ChEBI" id="CHEBI:58380"/>
        <dbReference type="ChEBI" id="CHEBI:78346"/>
        <dbReference type="EC" id="4.2.1.70"/>
    </reaction>
</comment>
<feature type="compositionally biased region" description="Pro residues" evidence="7">
    <location>
        <begin position="1"/>
        <end position="14"/>
    </location>
</feature>
<evidence type="ECO:0000256" key="5">
    <source>
        <dbReference type="ARBA" id="ARBA00023295"/>
    </source>
</evidence>
<dbReference type="FunCoup" id="E8QYQ5">
    <property type="interactions" value="168"/>
</dbReference>
<dbReference type="GO" id="GO:0046872">
    <property type="term" value="F:metal ion binding"/>
    <property type="evidence" value="ECO:0007669"/>
    <property type="project" value="UniProtKB-KW"/>
</dbReference>
<dbReference type="PANTHER" id="PTHR42909">
    <property type="entry name" value="ZGC:136858"/>
    <property type="match status" value="1"/>
</dbReference>
<reference key="1">
    <citation type="submission" date="2010-11" db="EMBL/GenBank/DDBJ databases">
        <title>The complete sequence of chromosome of Isophaera pallida ATCC 43644.</title>
        <authorList>
            <consortium name="US DOE Joint Genome Institute (JGI-PGF)"/>
            <person name="Lucas S."/>
            <person name="Copeland A."/>
            <person name="Lapidus A."/>
            <person name="Bruce D."/>
            <person name="Goodwin L."/>
            <person name="Pitluck S."/>
            <person name="Kyrpides N."/>
            <person name="Mavromatis K."/>
            <person name="Pagani I."/>
            <person name="Ivanova N."/>
            <person name="Saunders E."/>
            <person name="Brettin T."/>
            <person name="Detter J.C."/>
            <person name="Han C."/>
            <person name="Tapia R."/>
            <person name="Land M."/>
            <person name="Hauser L."/>
            <person name="Markowitz V."/>
            <person name="Cheng J.-F."/>
            <person name="Hugenholtz P."/>
            <person name="Woyke T."/>
            <person name="Wu D."/>
            <person name="Eisen J.A."/>
        </authorList>
    </citation>
    <scope>NUCLEOTIDE SEQUENCE</scope>
    <source>
        <strain>ATCC 43644</strain>
    </source>
</reference>
<feature type="region of interest" description="Disordered" evidence="7">
    <location>
        <begin position="1"/>
        <end position="30"/>
    </location>
</feature>
<sequence length="325" mass="33848">MKPSPTRPPTPTPMDEPDAVSDLGAPTDVPGWTGSPLVALESTLIAQGLPWPDNLATALEAQRAVAESGAEGRTLAILEGKPRLGLSVEELEGMARRGSSRFRKAARRDLAAALALGWDAATTVSATLFLARRAGIRVMATGGLGGVHRGWTERPDLSGDLLELADAHGCVVVCSGFKSILDLPATLEALETLGVALVGYCTDDLPAFTERSSGLPVPARVETPDQIAKIVRAHRTLGLPGAIVVVQPVDQAVALEDRLAREALDEALIDAERQGVHGAALTPFLLGRLRDRTGGASLIANRRLIVDNARLAGAIAVALAGTGTD</sequence>
<reference evidence="8 9" key="2">
    <citation type="journal article" date="2011" name="Stand. Genomic Sci.">
        <title>Complete genome sequence of Isosphaera pallida type strain (IS1B).</title>
        <authorList>
            <consortium name="US DOE Joint Genome Institute (JGI-PGF)"/>
            <person name="Goker M."/>
            <person name="Cleland D."/>
            <person name="Saunders E."/>
            <person name="Lapidus A."/>
            <person name="Nolan M."/>
            <person name="Lucas S."/>
            <person name="Hammon N."/>
            <person name="Deshpande S."/>
            <person name="Cheng J.F."/>
            <person name="Tapia R."/>
            <person name="Han C."/>
            <person name="Goodwin L."/>
            <person name="Pitluck S."/>
            <person name="Liolios K."/>
            <person name="Pagani I."/>
            <person name="Ivanova N."/>
            <person name="Mavromatis K."/>
            <person name="Pati A."/>
            <person name="Chen A."/>
            <person name="Palaniappan K."/>
            <person name="Land M."/>
            <person name="Hauser L."/>
            <person name="Chang Y.J."/>
            <person name="Jeffries C.D."/>
            <person name="Detter J.C."/>
            <person name="Beck B."/>
            <person name="Woyke T."/>
            <person name="Bristow J."/>
            <person name="Eisen J.A."/>
            <person name="Markowitz V."/>
            <person name="Hugenholtz P."/>
            <person name="Kyrpides N.C."/>
            <person name="Klenk H.P."/>
        </authorList>
    </citation>
    <scope>NUCLEOTIDE SEQUENCE [LARGE SCALE GENOMIC DNA]</scope>
    <source>
        <strain evidence="9">ATCC 43644 / DSM 9630 / IS1B</strain>
    </source>
</reference>
<keyword evidence="5 6" id="KW-0326">Glycosidase</keyword>
<dbReference type="InterPro" id="IPR007342">
    <property type="entry name" value="PsuG"/>
</dbReference>
<dbReference type="GO" id="GO:0004730">
    <property type="term" value="F:pseudouridylate synthase activity"/>
    <property type="evidence" value="ECO:0007669"/>
    <property type="project" value="UniProtKB-UniRule"/>
</dbReference>
<comment type="cofactor">
    <cofactor evidence="6">
        <name>Mn(2+)</name>
        <dbReference type="ChEBI" id="CHEBI:29035"/>
    </cofactor>
    <text evidence="6">Binds 1 Mn(2+) ion per subunit.</text>
</comment>
<dbReference type="HOGENOM" id="CLU_012201_0_1_0"/>
<dbReference type="RefSeq" id="WP_013563320.1">
    <property type="nucleotide sequence ID" value="NC_014962.1"/>
</dbReference>
<dbReference type="PANTHER" id="PTHR42909:SF1">
    <property type="entry name" value="CARBOHYDRATE KINASE PFKB DOMAIN-CONTAINING PROTEIN"/>
    <property type="match status" value="1"/>
</dbReference>
<evidence type="ECO:0000256" key="4">
    <source>
        <dbReference type="ARBA" id="ARBA00023239"/>
    </source>
</evidence>
<organism evidence="8 9">
    <name type="scientific">Isosphaera pallida (strain ATCC 43644 / DSM 9630 / IS1B)</name>
    <dbReference type="NCBI Taxonomy" id="575540"/>
    <lineage>
        <taxon>Bacteria</taxon>
        <taxon>Pseudomonadati</taxon>
        <taxon>Planctomycetota</taxon>
        <taxon>Planctomycetia</taxon>
        <taxon>Isosphaerales</taxon>
        <taxon>Isosphaeraceae</taxon>
        <taxon>Isosphaera</taxon>
    </lineage>
</organism>
<comment type="subunit">
    <text evidence="6">Homotrimer.</text>
</comment>
<comment type="similarity">
    <text evidence="6">Belongs to the pseudouridine-5'-phosphate glycosidase family.</text>
</comment>
<dbReference type="Pfam" id="PF04227">
    <property type="entry name" value="Indigoidine_A"/>
    <property type="match status" value="1"/>
</dbReference>
<keyword evidence="1 6" id="KW-0479">Metal-binding</keyword>
<protein>
    <recommendedName>
        <fullName evidence="6">Pseudouridine-5'-phosphate glycosidase</fullName>
        <shortName evidence="6">PsiMP glycosidase</shortName>
        <ecNumber evidence="6">4.2.1.70</ecNumber>
    </recommendedName>
</protein>
<comment type="function">
    <text evidence="6">Catalyzes the reversible cleavage of pseudouridine 5'-phosphate (PsiMP) to ribose 5-phosphate and uracil. Functions biologically in the cleavage direction, as part of a pseudouridine degradation pathway.</text>
</comment>
<dbReference type="Proteomes" id="UP000008631">
    <property type="component" value="Chromosome"/>
</dbReference>
<keyword evidence="4 6" id="KW-0456">Lyase</keyword>
<evidence type="ECO:0000256" key="6">
    <source>
        <dbReference type="HAMAP-Rule" id="MF_01876"/>
    </source>
</evidence>
<evidence type="ECO:0000256" key="3">
    <source>
        <dbReference type="ARBA" id="ARBA00023211"/>
    </source>
</evidence>
<keyword evidence="9" id="KW-1185">Reference proteome</keyword>
<feature type="binding site" evidence="6">
    <location>
        <begin position="158"/>
        <end position="160"/>
    </location>
    <ligand>
        <name>substrate</name>
    </ligand>
</feature>
<dbReference type="SUPFAM" id="SSF110581">
    <property type="entry name" value="Indigoidine synthase A-like"/>
    <property type="match status" value="1"/>
</dbReference>
<dbReference type="KEGG" id="ipa:Isop_0436"/>
<feature type="binding site" evidence="6">
    <location>
        <position position="124"/>
    </location>
    <ligand>
        <name>substrate</name>
    </ligand>
</feature>
<evidence type="ECO:0000256" key="2">
    <source>
        <dbReference type="ARBA" id="ARBA00022801"/>
    </source>
</evidence>
<feature type="binding site" evidence="6">
    <location>
        <position position="156"/>
    </location>
    <ligand>
        <name>Mn(2+)</name>
        <dbReference type="ChEBI" id="CHEBI:29035"/>
    </ligand>
</feature>
<dbReference type="eggNOG" id="COG2313">
    <property type="taxonomic scope" value="Bacteria"/>
</dbReference>
<evidence type="ECO:0000313" key="9">
    <source>
        <dbReference type="Proteomes" id="UP000008631"/>
    </source>
</evidence>
<keyword evidence="2 6" id="KW-0378">Hydrolase</keyword>
<dbReference type="GO" id="GO:0016798">
    <property type="term" value="F:hydrolase activity, acting on glycosyl bonds"/>
    <property type="evidence" value="ECO:0007669"/>
    <property type="project" value="UniProtKB-KW"/>
</dbReference>